<dbReference type="STRING" id="634500.EbC_14160"/>
<dbReference type="RefSeq" id="WP_013201441.1">
    <property type="nucleotide sequence ID" value="NC_014306.1"/>
</dbReference>
<evidence type="ECO:0000313" key="2">
    <source>
        <dbReference type="Proteomes" id="UP000008793"/>
    </source>
</evidence>
<dbReference type="EMBL" id="FP236843">
    <property type="protein sequence ID" value="CAX58947.1"/>
    <property type="molecule type" value="Genomic_DNA"/>
</dbReference>
<dbReference type="Gene3D" id="2.60.120.10">
    <property type="entry name" value="Jelly Rolls"/>
    <property type="match status" value="1"/>
</dbReference>
<reference evidence="1 2" key="1">
    <citation type="journal article" date="2010" name="BMC Genomics">
        <title>Genome comparison of the epiphytic bacteria Erwinia billingiae and E. tasmaniensis with the pear pathogen E. pyrifoliae.</title>
        <authorList>
            <person name="Kube M."/>
            <person name="Migdoll A.M."/>
            <person name="Gehring I."/>
            <person name="Heitmann K."/>
            <person name="Mayer Y."/>
            <person name="Kuhl H."/>
            <person name="Knaust F."/>
            <person name="Geider K."/>
            <person name="Reinhardt R."/>
        </authorList>
    </citation>
    <scope>NUCLEOTIDE SEQUENCE [LARGE SCALE GENOMIC DNA]</scope>
    <source>
        <strain evidence="1 2">Eb661</strain>
    </source>
</reference>
<dbReference type="GeneID" id="90511437"/>
<dbReference type="Proteomes" id="UP000008793">
    <property type="component" value="Chromosome"/>
</dbReference>
<dbReference type="InterPro" id="IPR010282">
    <property type="entry name" value="Uncharacterised_HutD/Ves"/>
</dbReference>
<name>D8MQ40_ERWBE</name>
<organism evidence="2">
    <name type="scientific">Erwinia billingiae (strain Eb661)</name>
    <dbReference type="NCBI Taxonomy" id="634500"/>
    <lineage>
        <taxon>Bacteria</taxon>
        <taxon>Pseudomonadati</taxon>
        <taxon>Pseudomonadota</taxon>
        <taxon>Gammaproteobacteria</taxon>
        <taxon>Enterobacterales</taxon>
        <taxon>Erwiniaceae</taxon>
        <taxon>Erwinia</taxon>
    </lineage>
</organism>
<dbReference type="SUPFAM" id="SSF51182">
    <property type="entry name" value="RmlC-like cupins"/>
    <property type="match status" value="1"/>
</dbReference>
<dbReference type="PANTHER" id="PTHR37943:SF1">
    <property type="entry name" value="PROTEIN VES"/>
    <property type="match status" value="1"/>
</dbReference>
<proteinExistence type="predicted"/>
<sequence length="182" mass="20223">MMHFFDMQTLPVSRWRNGGGETREIISFPPSVEAFSWRISIATIAQDGDFSLFPGIDRVITLLDGDGVELNARGKYQQLLLRNQPFVFAGEDEIASRLIGGVSSDFNVMTRRETHQAAVRVVNESIFPAAETAGVAYVLAGEWVLGDRRLQQGQGVWWPQNGEPLAPGSADAELLFTEIRQR</sequence>
<protein>
    <submittedName>
        <fullName evidence="1">Conserved uncharacterized protein YdjR</fullName>
    </submittedName>
</protein>
<dbReference type="KEGG" id="ebi:EbC_14160"/>
<dbReference type="InterPro" id="IPR011051">
    <property type="entry name" value="RmlC_Cupin_sf"/>
</dbReference>
<dbReference type="CDD" id="cd20293">
    <property type="entry name" value="cupin_HutD_N"/>
    <property type="match status" value="1"/>
</dbReference>
<dbReference type="InterPro" id="IPR014710">
    <property type="entry name" value="RmlC-like_jellyroll"/>
</dbReference>
<dbReference type="AlphaFoldDB" id="D8MQ40"/>
<accession>D8MQ40</accession>
<dbReference type="PANTHER" id="PTHR37943">
    <property type="entry name" value="PROTEIN VES"/>
    <property type="match status" value="1"/>
</dbReference>
<dbReference type="Pfam" id="PF05962">
    <property type="entry name" value="HutD"/>
    <property type="match status" value="1"/>
</dbReference>
<evidence type="ECO:0000313" key="1">
    <source>
        <dbReference type="EMBL" id="CAX58947.1"/>
    </source>
</evidence>
<dbReference type="eggNOG" id="COG3758">
    <property type="taxonomic scope" value="Bacteria"/>
</dbReference>
<keyword evidence="2" id="KW-1185">Reference proteome</keyword>
<gene>
    <name evidence="1" type="primary">ydjR</name>
    <name evidence="1" type="ordered locus">EbC_14160</name>
</gene>
<dbReference type="HOGENOM" id="CLU_090931_5_0_6"/>